<feature type="chain" id="PRO_5020935652" description="Ribosomally synthesized peptide with SipW-like signal peptide" evidence="1">
    <location>
        <begin position="29"/>
        <end position="213"/>
    </location>
</feature>
<dbReference type="Proteomes" id="UP000295325">
    <property type="component" value="Unassembled WGS sequence"/>
</dbReference>
<comment type="caution">
    <text evidence="2">The sequence shown here is derived from an EMBL/GenBank/DDBJ whole genome shotgun (WGS) entry which is preliminary data.</text>
</comment>
<sequence length="213" mass="23845">MKIKIKRNTILCLVAAVIMISISNIAYAIVYGPTVSWDYGSGKTDLHGSYCPYSGTGWMSFWNENGKNLLNVRTSNMLFNQYAVNAIQNYMNTKGWYFTWDISNTNDYDETIDATGWLSTNLPNPKIDIEDDPWPFGNGYNDETEVVALSLVNSSTAYYVISQFEDKRNGTSGGTIQTRACMSSKSITGEYNTELMSDVPQQTFTYGKNPGQP</sequence>
<evidence type="ECO:0000313" key="3">
    <source>
        <dbReference type="Proteomes" id="UP000295325"/>
    </source>
</evidence>
<evidence type="ECO:0000256" key="1">
    <source>
        <dbReference type="SAM" id="SignalP"/>
    </source>
</evidence>
<feature type="signal peptide" evidence="1">
    <location>
        <begin position="1"/>
        <end position="28"/>
    </location>
</feature>
<dbReference type="RefSeq" id="WP_133629021.1">
    <property type="nucleotide sequence ID" value="NZ_SOAZ01000025.1"/>
</dbReference>
<name>A0A4R7KB87_9CLOT</name>
<dbReference type="AlphaFoldDB" id="A0A4R7KB87"/>
<accession>A0A4R7KB87</accession>
<proteinExistence type="predicted"/>
<gene>
    <name evidence="2" type="ORF">EDD71_12547</name>
</gene>
<keyword evidence="3" id="KW-1185">Reference proteome</keyword>
<dbReference type="EMBL" id="SOAZ01000025">
    <property type="protein sequence ID" value="TDT50756.1"/>
    <property type="molecule type" value="Genomic_DNA"/>
</dbReference>
<protein>
    <recommendedName>
        <fullName evidence="4">Ribosomally synthesized peptide with SipW-like signal peptide</fullName>
    </recommendedName>
</protein>
<dbReference type="OrthoDB" id="2650307at2"/>
<keyword evidence="1" id="KW-0732">Signal</keyword>
<reference evidence="2 3" key="1">
    <citation type="submission" date="2019-03" db="EMBL/GenBank/DDBJ databases">
        <title>Genomic Encyclopedia of Type Strains, Phase IV (KMG-IV): sequencing the most valuable type-strain genomes for metagenomic binning, comparative biology and taxonomic classification.</title>
        <authorList>
            <person name="Goeker M."/>
        </authorList>
    </citation>
    <scope>NUCLEOTIDE SEQUENCE [LARGE SCALE GENOMIC DNA]</scope>
    <source>
        <strain evidence="2 3">DSM 24455</strain>
    </source>
</reference>
<evidence type="ECO:0008006" key="4">
    <source>
        <dbReference type="Google" id="ProtNLM"/>
    </source>
</evidence>
<evidence type="ECO:0000313" key="2">
    <source>
        <dbReference type="EMBL" id="TDT50756.1"/>
    </source>
</evidence>
<organism evidence="2 3">
    <name type="scientific">Fonticella tunisiensis</name>
    <dbReference type="NCBI Taxonomy" id="1096341"/>
    <lineage>
        <taxon>Bacteria</taxon>
        <taxon>Bacillati</taxon>
        <taxon>Bacillota</taxon>
        <taxon>Clostridia</taxon>
        <taxon>Eubacteriales</taxon>
        <taxon>Clostridiaceae</taxon>
        <taxon>Fonticella</taxon>
    </lineage>
</organism>